<accession>A0A318EGS5</accession>
<dbReference type="InterPro" id="IPR003594">
    <property type="entry name" value="HATPase_dom"/>
</dbReference>
<feature type="binding site" evidence="11">
    <location>
        <position position="88"/>
    </location>
    <ligand>
        <name>ATP</name>
        <dbReference type="ChEBI" id="CHEBI:30616"/>
    </ligand>
</feature>
<dbReference type="Gene3D" id="3.30.565.10">
    <property type="entry name" value="Histidine kinase-like ATPase, C-terminal domain"/>
    <property type="match status" value="1"/>
</dbReference>
<evidence type="ECO:0000256" key="8">
    <source>
        <dbReference type="ARBA" id="ARBA00058590"/>
    </source>
</evidence>
<dbReference type="PANTHER" id="PTHR11528">
    <property type="entry name" value="HEAT SHOCK PROTEIN 90 FAMILY MEMBER"/>
    <property type="match status" value="1"/>
</dbReference>
<dbReference type="GO" id="GO:0016887">
    <property type="term" value="F:ATP hydrolysis activity"/>
    <property type="evidence" value="ECO:0007669"/>
    <property type="project" value="InterPro"/>
</dbReference>
<evidence type="ECO:0000313" key="14">
    <source>
        <dbReference type="Proteomes" id="UP000248330"/>
    </source>
</evidence>
<comment type="function">
    <text evidence="8 10">Molecular chaperone. Has ATPase activity.</text>
</comment>
<dbReference type="FunFam" id="3.30.230.80:FF:000002">
    <property type="entry name" value="Molecular chaperone HtpG"/>
    <property type="match status" value="1"/>
</dbReference>
<feature type="binding site" evidence="11">
    <location>
        <position position="175"/>
    </location>
    <ligand>
        <name>ATP</name>
        <dbReference type="ChEBI" id="CHEBI:30616"/>
    </ligand>
</feature>
<sequence length="624" mass="70371">MSDTAQKSEKREFQAEVRQLLHLMIHSLYSNREIFLRELISNASDACDKLRFLAIDKPELLGGDELAIELIPDAAAGTLTIKDNGVGMSRDEVIDNLGTIARSGTKRFMEAMSGDQKKDAQLIGQFGVGFYSAFIVADKVSVLTLRAGESEAVRWESDGQGEFTIEPSFKTDRGTEVILHLREDAREFIEDYRLRAIVQRYSDHIGLPIRLRKDKAEPETLNQARAFWTRPKSELKDEDYQQFYQHLSHDFEAPLAWGHHKVEGTLEYTSLLYIPARAPFDLWDREQARGVKLYVKRVFIMDKAAELLPAYLRFVRGLVDTADLPLNVSREILQGNRTVDKIRNALVKRVLDLLDELAEKRPEDYTKFWATFGPVFKEGIVEDAANRERIAKLCRFASTTQAERQDVTLDAYLGRMPEGQSKIYYLTAETLAAARSSPHLEGFRAKNYEVLLLADRIDEWVVAHLHEYQGKPLESVARASKDVESQIETPEKARLEGEYADVLKRVQETLGERVEAVRLSSRLTESPSCLVASEQGMSRRLEEILKRAGENVPVSRPILELNGSHPLVDKLKTAEDGSFGDLAELLFGQAVLAEGGQLDDPAGFVKRLNALVLGNLGDKPRIIV</sequence>
<evidence type="ECO:0000256" key="3">
    <source>
        <dbReference type="ARBA" id="ARBA00022490"/>
    </source>
</evidence>
<dbReference type="RefSeq" id="WP_110263285.1">
    <property type="nucleotide sequence ID" value="NZ_CAWNXA010000001.1"/>
</dbReference>
<keyword evidence="3 10" id="KW-0963">Cytoplasm</keyword>
<dbReference type="OrthoDB" id="9802640at2"/>
<evidence type="ECO:0000256" key="1">
    <source>
        <dbReference type="ARBA" id="ARBA00004496"/>
    </source>
</evidence>
<comment type="subunit">
    <text evidence="10">Homodimer.</text>
</comment>
<dbReference type="InterPro" id="IPR020568">
    <property type="entry name" value="Ribosomal_Su5_D2-typ_SF"/>
</dbReference>
<dbReference type="Pfam" id="PF13589">
    <property type="entry name" value="HATPase_c_3"/>
    <property type="match status" value="1"/>
</dbReference>
<feature type="region of interest" description="C" evidence="10">
    <location>
        <begin position="544"/>
        <end position="624"/>
    </location>
</feature>
<evidence type="ECO:0000259" key="12">
    <source>
        <dbReference type="SMART" id="SM00387"/>
    </source>
</evidence>
<dbReference type="InterPro" id="IPR001404">
    <property type="entry name" value="Hsp90_fam"/>
</dbReference>
<dbReference type="PROSITE" id="PS00298">
    <property type="entry name" value="HSP90"/>
    <property type="match status" value="1"/>
</dbReference>
<gene>
    <name evidence="10" type="primary">htpG</name>
    <name evidence="13" type="ORF">C8D93_101181</name>
</gene>
<dbReference type="GO" id="GO:0140662">
    <property type="term" value="F:ATP-dependent protein folding chaperone"/>
    <property type="evidence" value="ECO:0007669"/>
    <property type="project" value="InterPro"/>
</dbReference>
<dbReference type="Proteomes" id="UP000248330">
    <property type="component" value="Unassembled WGS sequence"/>
</dbReference>
<evidence type="ECO:0000256" key="4">
    <source>
        <dbReference type="ARBA" id="ARBA00022741"/>
    </source>
</evidence>
<evidence type="ECO:0000256" key="9">
    <source>
        <dbReference type="ARBA" id="ARBA00070675"/>
    </source>
</evidence>
<dbReference type="FunFam" id="3.30.565.10:FF:000009">
    <property type="entry name" value="Molecular chaperone HtpG"/>
    <property type="match status" value="1"/>
</dbReference>
<evidence type="ECO:0000256" key="2">
    <source>
        <dbReference type="ARBA" id="ARBA00008239"/>
    </source>
</evidence>
<organism evidence="13 14">
    <name type="scientific">Sinimarinibacterium flocculans</name>
    <dbReference type="NCBI Taxonomy" id="985250"/>
    <lineage>
        <taxon>Bacteria</taxon>
        <taxon>Pseudomonadati</taxon>
        <taxon>Pseudomonadota</taxon>
        <taxon>Gammaproteobacteria</taxon>
        <taxon>Nevskiales</taxon>
        <taxon>Nevskiaceae</taxon>
        <taxon>Sinimarinibacterium</taxon>
    </lineage>
</organism>
<dbReference type="CDD" id="cd16927">
    <property type="entry name" value="HATPase_Hsp90-like"/>
    <property type="match status" value="1"/>
</dbReference>
<protein>
    <recommendedName>
        <fullName evidence="9 10">Chaperone protein HtpG</fullName>
    </recommendedName>
    <alternativeName>
        <fullName evidence="10">Heat shock protein HtpG</fullName>
    </alternativeName>
    <alternativeName>
        <fullName evidence="10">High temperature protein G</fullName>
    </alternativeName>
</protein>
<dbReference type="HAMAP" id="MF_00505">
    <property type="entry name" value="HSP90"/>
    <property type="match status" value="1"/>
</dbReference>
<evidence type="ECO:0000256" key="11">
    <source>
        <dbReference type="PIRSR" id="PIRSR002583-1"/>
    </source>
</evidence>
<dbReference type="Gene3D" id="3.40.50.11260">
    <property type="match status" value="1"/>
</dbReference>
<keyword evidence="7 10" id="KW-0143">Chaperone</keyword>
<keyword evidence="5 10" id="KW-0067">ATP-binding</keyword>
<dbReference type="InterPro" id="IPR037196">
    <property type="entry name" value="HSP90_C"/>
</dbReference>
<feature type="binding site" evidence="11">
    <location>
        <begin position="125"/>
        <end position="130"/>
    </location>
    <ligand>
        <name>ATP</name>
        <dbReference type="ChEBI" id="CHEBI:30616"/>
    </ligand>
</feature>
<dbReference type="NCBIfam" id="NF003555">
    <property type="entry name" value="PRK05218.1"/>
    <property type="match status" value="1"/>
</dbReference>
<dbReference type="PRINTS" id="PR00775">
    <property type="entry name" value="HEATSHOCK90"/>
</dbReference>
<comment type="caution">
    <text evidence="10">Lacks conserved residue(s) required for the propagation of feature annotation.</text>
</comment>
<dbReference type="GO" id="GO:0051082">
    <property type="term" value="F:unfolded protein binding"/>
    <property type="evidence" value="ECO:0007669"/>
    <property type="project" value="UniProtKB-UniRule"/>
</dbReference>
<comment type="caution">
    <text evidence="13">The sequence shown here is derived from an EMBL/GenBank/DDBJ whole genome shotgun (WGS) entry which is preliminary data.</text>
</comment>
<dbReference type="EMBL" id="QICN01000001">
    <property type="protein sequence ID" value="PXV71140.1"/>
    <property type="molecule type" value="Genomic_DNA"/>
</dbReference>
<feature type="binding site" evidence="11">
    <location>
        <position position="38"/>
    </location>
    <ligand>
        <name>ATP</name>
        <dbReference type="ChEBI" id="CHEBI:30616"/>
    </ligand>
</feature>
<feature type="binding site" evidence="11">
    <location>
        <begin position="103"/>
        <end position="104"/>
    </location>
    <ligand>
        <name>ATP</name>
        <dbReference type="ChEBI" id="CHEBI:30616"/>
    </ligand>
</feature>
<reference evidence="13 14" key="1">
    <citation type="submission" date="2018-04" db="EMBL/GenBank/DDBJ databases">
        <title>Genomic Encyclopedia of Type Strains, Phase IV (KMG-IV): sequencing the most valuable type-strain genomes for metagenomic binning, comparative biology and taxonomic classification.</title>
        <authorList>
            <person name="Goeker M."/>
        </authorList>
    </citation>
    <scope>NUCLEOTIDE SEQUENCE [LARGE SCALE GENOMIC DNA]</scope>
    <source>
        <strain evidence="13 14">DSM 104150</strain>
    </source>
</reference>
<proteinExistence type="inferred from homology"/>
<evidence type="ECO:0000256" key="6">
    <source>
        <dbReference type="ARBA" id="ARBA00023016"/>
    </source>
</evidence>
<evidence type="ECO:0000313" key="13">
    <source>
        <dbReference type="EMBL" id="PXV71140.1"/>
    </source>
</evidence>
<dbReference type="GO" id="GO:0005737">
    <property type="term" value="C:cytoplasm"/>
    <property type="evidence" value="ECO:0007669"/>
    <property type="project" value="UniProtKB-SubCell"/>
</dbReference>
<comment type="similarity">
    <text evidence="2 10">Belongs to the heat shock protein 90 family.</text>
</comment>
<dbReference type="SUPFAM" id="SSF110942">
    <property type="entry name" value="HSP90 C-terminal domain"/>
    <property type="match status" value="1"/>
</dbReference>
<keyword evidence="14" id="KW-1185">Reference proteome</keyword>
<name>A0A318EGS5_9GAMM</name>
<feature type="binding site" evidence="11">
    <location>
        <position position="330"/>
    </location>
    <ligand>
        <name>ATP</name>
        <dbReference type="ChEBI" id="CHEBI:30616"/>
    </ligand>
</feature>
<dbReference type="SUPFAM" id="SSF55874">
    <property type="entry name" value="ATPase domain of HSP90 chaperone/DNA topoisomerase II/histidine kinase"/>
    <property type="match status" value="1"/>
</dbReference>
<evidence type="ECO:0000256" key="7">
    <source>
        <dbReference type="ARBA" id="ARBA00023186"/>
    </source>
</evidence>
<dbReference type="SMART" id="SM00387">
    <property type="entry name" value="HATPase_c"/>
    <property type="match status" value="1"/>
</dbReference>
<feature type="binding site" evidence="11">
    <location>
        <position position="96"/>
    </location>
    <ligand>
        <name>ATP</name>
        <dbReference type="ChEBI" id="CHEBI:30616"/>
    </ligand>
</feature>
<feature type="region of interest" description="A; substrate-binding" evidence="10">
    <location>
        <begin position="1"/>
        <end position="330"/>
    </location>
</feature>
<keyword evidence="4 10" id="KW-0547">Nucleotide-binding</keyword>
<keyword evidence="6 10" id="KW-0346">Stress response</keyword>
<feature type="binding site" evidence="11">
    <location>
        <position position="42"/>
    </location>
    <ligand>
        <name>ATP</name>
        <dbReference type="ChEBI" id="CHEBI:30616"/>
    </ligand>
</feature>
<evidence type="ECO:0000256" key="5">
    <source>
        <dbReference type="ARBA" id="ARBA00022840"/>
    </source>
</evidence>
<dbReference type="PIRSF" id="PIRSF002583">
    <property type="entry name" value="Hsp90"/>
    <property type="match status" value="1"/>
</dbReference>
<dbReference type="InterPro" id="IPR020575">
    <property type="entry name" value="Hsp90_N"/>
</dbReference>
<dbReference type="Pfam" id="PF00183">
    <property type="entry name" value="HSP90"/>
    <property type="match status" value="1"/>
</dbReference>
<dbReference type="SUPFAM" id="SSF54211">
    <property type="entry name" value="Ribosomal protein S5 domain 2-like"/>
    <property type="match status" value="1"/>
</dbReference>
<dbReference type="Gene3D" id="1.20.120.790">
    <property type="entry name" value="Heat shock protein 90, C-terminal domain"/>
    <property type="match status" value="1"/>
</dbReference>
<feature type="domain" description="Histidine kinase/HSP90-like ATPase" evidence="12">
    <location>
        <begin position="31"/>
        <end position="185"/>
    </location>
</feature>
<comment type="subcellular location">
    <subcellularLocation>
        <location evidence="1 10">Cytoplasm</location>
    </subcellularLocation>
</comment>
<dbReference type="Gene3D" id="3.30.230.80">
    <property type="match status" value="1"/>
</dbReference>
<dbReference type="InterPro" id="IPR019805">
    <property type="entry name" value="Heat_shock_protein_90_CS"/>
</dbReference>
<dbReference type="GO" id="GO:0005524">
    <property type="term" value="F:ATP binding"/>
    <property type="evidence" value="ECO:0007669"/>
    <property type="project" value="UniProtKB-UniRule"/>
</dbReference>
<dbReference type="InterPro" id="IPR036890">
    <property type="entry name" value="HATPase_C_sf"/>
</dbReference>
<dbReference type="AlphaFoldDB" id="A0A318EGS5"/>
<feature type="binding site" evidence="11">
    <location>
        <position position="83"/>
    </location>
    <ligand>
        <name>ATP</name>
        <dbReference type="ChEBI" id="CHEBI:30616"/>
    </ligand>
</feature>
<evidence type="ECO:0000256" key="10">
    <source>
        <dbReference type="HAMAP-Rule" id="MF_00505"/>
    </source>
</evidence>